<keyword evidence="3" id="KW-1185">Reference proteome</keyword>
<feature type="compositionally biased region" description="Polar residues" evidence="1">
    <location>
        <begin position="425"/>
        <end position="436"/>
    </location>
</feature>
<organism evidence="2 3">
    <name type="scientific">Lasiosphaeris hirsuta</name>
    <dbReference type="NCBI Taxonomy" id="260670"/>
    <lineage>
        <taxon>Eukaryota</taxon>
        <taxon>Fungi</taxon>
        <taxon>Dikarya</taxon>
        <taxon>Ascomycota</taxon>
        <taxon>Pezizomycotina</taxon>
        <taxon>Sordariomycetes</taxon>
        <taxon>Sordariomycetidae</taxon>
        <taxon>Sordariales</taxon>
        <taxon>Lasiosphaeriaceae</taxon>
        <taxon>Lasiosphaeris</taxon>
    </lineage>
</organism>
<comment type="caution">
    <text evidence="2">The sequence shown here is derived from an EMBL/GenBank/DDBJ whole genome shotgun (WGS) entry which is preliminary data.</text>
</comment>
<dbReference type="EMBL" id="JAUKUA010000003">
    <property type="protein sequence ID" value="KAK0719922.1"/>
    <property type="molecule type" value="Genomic_DNA"/>
</dbReference>
<reference evidence="2" key="1">
    <citation type="submission" date="2023-06" db="EMBL/GenBank/DDBJ databases">
        <title>Genome-scale phylogeny and comparative genomics of the fungal order Sordariales.</title>
        <authorList>
            <consortium name="Lawrence Berkeley National Laboratory"/>
            <person name="Hensen N."/>
            <person name="Bonometti L."/>
            <person name="Westerberg I."/>
            <person name="Brannstrom I.O."/>
            <person name="Guillou S."/>
            <person name="Cros-Aarteil S."/>
            <person name="Calhoun S."/>
            <person name="Haridas S."/>
            <person name="Kuo A."/>
            <person name="Mondo S."/>
            <person name="Pangilinan J."/>
            <person name="Riley R."/>
            <person name="Labutti K."/>
            <person name="Andreopoulos B."/>
            <person name="Lipzen A."/>
            <person name="Chen C."/>
            <person name="Yanf M."/>
            <person name="Daum C."/>
            <person name="Ng V."/>
            <person name="Clum A."/>
            <person name="Steindorff A."/>
            <person name="Ohm R."/>
            <person name="Martin F."/>
            <person name="Silar P."/>
            <person name="Natvig D."/>
            <person name="Lalanne C."/>
            <person name="Gautier V."/>
            <person name="Ament-Velasquez S.L."/>
            <person name="Kruys A."/>
            <person name="Hutchinson M.I."/>
            <person name="Powell A.J."/>
            <person name="Barry K."/>
            <person name="Miller A.N."/>
            <person name="Grigoriev I.V."/>
            <person name="Debuchy R."/>
            <person name="Gladieux P."/>
            <person name="Thoren M.H."/>
            <person name="Johannesson H."/>
        </authorList>
    </citation>
    <scope>NUCLEOTIDE SEQUENCE</scope>
    <source>
        <strain evidence="2">SMH4607-1</strain>
    </source>
</reference>
<feature type="compositionally biased region" description="Polar residues" evidence="1">
    <location>
        <begin position="166"/>
        <end position="176"/>
    </location>
</feature>
<evidence type="ECO:0000313" key="2">
    <source>
        <dbReference type="EMBL" id="KAK0719922.1"/>
    </source>
</evidence>
<feature type="region of interest" description="Disordered" evidence="1">
    <location>
        <begin position="131"/>
        <end position="222"/>
    </location>
</feature>
<name>A0AA40AQ64_9PEZI</name>
<dbReference type="AlphaFoldDB" id="A0AA40AQ64"/>
<protein>
    <submittedName>
        <fullName evidence="2">Uncharacterized protein</fullName>
    </submittedName>
</protein>
<accession>A0AA40AQ64</accession>
<gene>
    <name evidence="2" type="ORF">B0H67DRAFT_643225</name>
</gene>
<sequence>MSGRRVTNYRTYEAQSRLLAAVVAAHPDFKPNYKAIAQYYGGTATPSAIEHRFRPLRHIAEMFRMAVGAQLDPEKLDIDKSREEIAKMYGESTQGGIEFQFRGVRQNAEVLRNAAEENKDPKEAFTAATGIGAATGATPQTPKAGSARKRKVATTGSTAKKPRSTAAKSSGRSSTTKARRTMPEPRVAEDSDVDSTSQDYEDLDPSPTNIQTKKRARTVEASREELRISPPIFDLGYSEKTAAKMEPARVTRGAIKSCETITPTETEVSTPIDPSLKMSSGLMMDNLSDQEDFPDFSEFTYASPKVSGHDHHLLARQCPPPAGNGYVMEPQVSSGARTGGNSMPLNHQPFSGHSQSGPDFNGPPSIKQAFTQLPPISQTFGVLPPQVNKTFGGQTFIGQGFCGEGFDGLPSSTGQVFNGLSSGYNGLPSNSQSQNGHGALSPDAGDI</sequence>
<proteinExistence type="predicted"/>
<evidence type="ECO:0000256" key="1">
    <source>
        <dbReference type="SAM" id="MobiDB-lite"/>
    </source>
</evidence>
<evidence type="ECO:0000313" key="3">
    <source>
        <dbReference type="Proteomes" id="UP001172102"/>
    </source>
</evidence>
<dbReference type="Proteomes" id="UP001172102">
    <property type="component" value="Unassembled WGS sequence"/>
</dbReference>
<feature type="region of interest" description="Disordered" evidence="1">
    <location>
        <begin position="425"/>
        <end position="447"/>
    </location>
</feature>
<feature type="compositionally biased region" description="Low complexity" evidence="1">
    <location>
        <begin position="131"/>
        <end position="145"/>
    </location>
</feature>